<dbReference type="RefSeq" id="WP_343884940.1">
    <property type="nucleotide sequence ID" value="NZ_BAAAKI010000004.1"/>
</dbReference>
<feature type="region of interest" description="Disordered" evidence="7">
    <location>
        <begin position="1"/>
        <end position="113"/>
    </location>
</feature>
<feature type="transmembrane region" description="Helical" evidence="8">
    <location>
        <begin position="123"/>
        <end position="146"/>
    </location>
</feature>
<dbReference type="SUPFAM" id="SSF144091">
    <property type="entry name" value="Rhomboid-like"/>
    <property type="match status" value="1"/>
</dbReference>
<dbReference type="GO" id="GO:0008233">
    <property type="term" value="F:peptidase activity"/>
    <property type="evidence" value="ECO:0007669"/>
    <property type="project" value="UniProtKB-KW"/>
</dbReference>
<dbReference type="EMBL" id="JBHSUA010000009">
    <property type="protein sequence ID" value="MFC6396422.1"/>
    <property type="molecule type" value="Genomic_DNA"/>
</dbReference>
<sequence>MTNEQQPSGDERNPWSRPDSWEAPTQPTYSQQPATGSPSHEAHPYGQPTYGQPTYGQPTHGQPTYGQPTYGQPTYGQPHPSQGEQLPSGWTNWGPPVAGSAASQQAPVPQPRAQVVRRREQPVVTMSIAAICVLVWLGEMLVAGVYEAVAMTPVQASTQPWRIITSAFAHSPTAITHILFNMWALWAVGQAIEGALGRARFAALYLLAAIGGGTAFILLAPAGGDLWFTRVVGASGAVFGLFGALLVLQRLVGQSTQQLWFILAINAAIPLLIPGIAWQAHAGGFVVGILVAWLDARAVRQANAGGPDRTWLWNGLVLLAMVVLLIGKYALAG</sequence>
<dbReference type="Pfam" id="PF01694">
    <property type="entry name" value="Rhomboid"/>
    <property type="match status" value="1"/>
</dbReference>
<comment type="caution">
    <text evidence="10">The sequence shown here is derived from an EMBL/GenBank/DDBJ whole genome shotgun (WGS) entry which is preliminary data.</text>
</comment>
<proteinExistence type="inferred from homology"/>
<evidence type="ECO:0000313" key="10">
    <source>
        <dbReference type="EMBL" id="MFC6396422.1"/>
    </source>
</evidence>
<dbReference type="InterPro" id="IPR022764">
    <property type="entry name" value="Peptidase_S54_rhomboid_dom"/>
</dbReference>
<dbReference type="Proteomes" id="UP001596266">
    <property type="component" value="Unassembled WGS sequence"/>
</dbReference>
<evidence type="ECO:0000259" key="9">
    <source>
        <dbReference type="Pfam" id="PF01694"/>
    </source>
</evidence>
<feature type="transmembrane region" description="Helical" evidence="8">
    <location>
        <begin position="201"/>
        <end position="221"/>
    </location>
</feature>
<reference evidence="11" key="1">
    <citation type="journal article" date="2019" name="Int. J. Syst. Evol. Microbiol.">
        <title>The Global Catalogue of Microorganisms (GCM) 10K type strain sequencing project: providing services to taxonomists for standard genome sequencing and annotation.</title>
        <authorList>
            <consortium name="The Broad Institute Genomics Platform"/>
            <consortium name="The Broad Institute Genome Sequencing Center for Infectious Disease"/>
            <person name="Wu L."/>
            <person name="Ma J."/>
        </authorList>
    </citation>
    <scope>NUCLEOTIDE SEQUENCE [LARGE SCALE GENOMIC DNA]</scope>
    <source>
        <strain evidence="11">CGMCC 1.15277</strain>
    </source>
</reference>
<dbReference type="PANTHER" id="PTHR43731">
    <property type="entry name" value="RHOMBOID PROTEASE"/>
    <property type="match status" value="1"/>
</dbReference>
<evidence type="ECO:0000256" key="6">
    <source>
        <dbReference type="ARBA" id="ARBA00023136"/>
    </source>
</evidence>
<feature type="domain" description="Peptidase S54 rhomboid" evidence="9">
    <location>
        <begin position="158"/>
        <end position="296"/>
    </location>
</feature>
<evidence type="ECO:0000256" key="1">
    <source>
        <dbReference type="ARBA" id="ARBA00004141"/>
    </source>
</evidence>
<feature type="compositionally biased region" description="Polar residues" evidence="7">
    <location>
        <begin position="49"/>
        <end position="91"/>
    </location>
</feature>
<keyword evidence="11" id="KW-1185">Reference proteome</keyword>
<comment type="similarity">
    <text evidence="2">Belongs to the peptidase S54 family.</text>
</comment>
<organism evidence="10 11">
    <name type="scientific">Luteococcus sanguinis</name>
    <dbReference type="NCBI Taxonomy" id="174038"/>
    <lineage>
        <taxon>Bacteria</taxon>
        <taxon>Bacillati</taxon>
        <taxon>Actinomycetota</taxon>
        <taxon>Actinomycetes</taxon>
        <taxon>Propionibacteriales</taxon>
        <taxon>Propionibacteriaceae</taxon>
        <taxon>Luteococcus</taxon>
    </lineage>
</organism>
<evidence type="ECO:0000256" key="4">
    <source>
        <dbReference type="ARBA" id="ARBA00022801"/>
    </source>
</evidence>
<keyword evidence="3 8" id="KW-0812">Transmembrane</keyword>
<dbReference type="PANTHER" id="PTHR43731:SF14">
    <property type="entry name" value="PRESENILIN-ASSOCIATED RHOMBOID-LIKE PROTEIN, MITOCHONDRIAL"/>
    <property type="match status" value="1"/>
</dbReference>
<keyword evidence="10" id="KW-0645">Protease</keyword>
<protein>
    <submittedName>
        <fullName evidence="10">Rhomboid family intramembrane serine protease</fullName>
        <ecNumber evidence="10">3.4.21.105</ecNumber>
    </submittedName>
</protein>
<dbReference type="InterPro" id="IPR050925">
    <property type="entry name" value="Rhomboid_protease_S54"/>
</dbReference>
<dbReference type="EC" id="3.4.21.105" evidence="10"/>
<evidence type="ECO:0000256" key="2">
    <source>
        <dbReference type="ARBA" id="ARBA00009045"/>
    </source>
</evidence>
<feature type="compositionally biased region" description="Polar residues" evidence="7">
    <location>
        <begin position="23"/>
        <end position="38"/>
    </location>
</feature>
<dbReference type="Gene3D" id="1.20.1540.10">
    <property type="entry name" value="Rhomboid-like"/>
    <property type="match status" value="1"/>
</dbReference>
<dbReference type="GO" id="GO:0006508">
    <property type="term" value="P:proteolysis"/>
    <property type="evidence" value="ECO:0007669"/>
    <property type="project" value="UniProtKB-KW"/>
</dbReference>
<feature type="transmembrane region" description="Helical" evidence="8">
    <location>
        <begin position="227"/>
        <end position="247"/>
    </location>
</feature>
<evidence type="ECO:0000256" key="3">
    <source>
        <dbReference type="ARBA" id="ARBA00022692"/>
    </source>
</evidence>
<evidence type="ECO:0000256" key="5">
    <source>
        <dbReference type="ARBA" id="ARBA00022989"/>
    </source>
</evidence>
<evidence type="ECO:0000256" key="8">
    <source>
        <dbReference type="SAM" id="Phobius"/>
    </source>
</evidence>
<keyword evidence="5 8" id="KW-1133">Transmembrane helix</keyword>
<keyword evidence="6 8" id="KW-0472">Membrane</keyword>
<keyword evidence="4 10" id="KW-0378">Hydrolase</keyword>
<accession>A0ABW1X2J6</accession>
<name>A0ABW1X2J6_9ACTN</name>
<comment type="subcellular location">
    <subcellularLocation>
        <location evidence="1">Membrane</location>
        <topology evidence="1">Multi-pass membrane protein</topology>
    </subcellularLocation>
</comment>
<evidence type="ECO:0000313" key="11">
    <source>
        <dbReference type="Proteomes" id="UP001596266"/>
    </source>
</evidence>
<dbReference type="InterPro" id="IPR035952">
    <property type="entry name" value="Rhomboid-like_sf"/>
</dbReference>
<feature type="transmembrane region" description="Helical" evidence="8">
    <location>
        <begin position="166"/>
        <end position="189"/>
    </location>
</feature>
<feature type="transmembrane region" description="Helical" evidence="8">
    <location>
        <begin position="259"/>
        <end position="276"/>
    </location>
</feature>
<feature type="compositionally biased region" description="Low complexity" evidence="7">
    <location>
        <begin position="95"/>
        <end position="113"/>
    </location>
</feature>
<gene>
    <name evidence="10" type="ORF">ACFP57_05390</name>
</gene>
<evidence type="ECO:0000256" key="7">
    <source>
        <dbReference type="SAM" id="MobiDB-lite"/>
    </source>
</evidence>
<feature type="transmembrane region" description="Helical" evidence="8">
    <location>
        <begin position="311"/>
        <end position="331"/>
    </location>
</feature>